<dbReference type="SUPFAM" id="SSF55031">
    <property type="entry name" value="Bacterial exopeptidase dimerisation domain"/>
    <property type="match status" value="1"/>
</dbReference>
<dbReference type="STRING" id="1069536.SINU_13030"/>
<dbReference type="Pfam" id="PF07687">
    <property type="entry name" value="M20_dimer"/>
    <property type="match status" value="1"/>
</dbReference>
<dbReference type="InterPro" id="IPR001261">
    <property type="entry name" value="ArgE/DapE_CS"/>
</dbReference>
<dbReference type="InterPro" id="IPR002933">
    <property type="entry name" value="Peptidase_M20"/>
</dbReference>
<keyword evidence="10 11" id="KW-0482">Metalloprotease</keyword>
<feature type="active site" description="Proton acceptor" evidence="11 12">
    <location>
        <position position="176"/>
    </location>
</feature>
<comment type="caution">
    <text evidence="15">The sequence shown here is derived from an EMBL/GenBank/DDBJ whole genome shotgun (WGS) entry which is preliminary data.</text>
</comment>
<dbReference type="InterPro" id="IPR011650">
    <property type="entry name" value="Peptidase_M20_dimer"/>
</dbReference>
<dbReference type="GO" id="GO:0006508">
    <property type="term" value="P:proteolysis"/>
    <property type="evidence" value="ECO:0007669"/>
    <property type="project" value="UniProtKB-UniRule"/>
</dbReference>
<feature type="active site" evidence="11 12">
    <location>
        <position position="81"/>
    </location>
</feature>
<keyword evidence="4 11" id="KW-0031">Aminopeptidase</keyword>
<dbReference type="Gene3D" id="3.30.70.360">
    <property type="match status" value="1"/>
</dbReference>
<evidence type="ECO:0000313" key="16">
    <source>
        <dbReference type="Proteomes" id="UP000035553"/>
    </source>
</evidence>
<feature type="binding site" evidence="11 13">
    <location>
        <position position="142"/>
    </location>
    <ligand>
        <name>Zn(2+)</name>
        <dbReference type="ChEBI" id="CHEBI:29105"/>
        <label>2</label>
    </ligand>
</feature>
<organism evidence="15 16">
    <name type="scientific">Sporolactobacillus inulinus CASD</name>
    <dbReference type="NCBI Taxonomy" id="1069536"/>
    <lineage>
        <taxon>Bacteria</taxon>
        <taxon>Bacillati</taxon>
        <taxon>Bacillota</taxon>
        <taxon>Bacilli</taxon>
        <taxon>Bacillales</taxon>
        <taxon>Sporolactobacillaceae</taxon>
        <taxon>Sporolactobacillus</taxon>
    </lineage>
</organism>
<dbReference type="PANTHER" id="PTHR42994:SF1">
    <property type="entry name" value="PEPTIDASE T"/>
    <property type="match status" value="1"/>
</dbReference>
<comment type="function">
    <text evidence="11">Cleaves the N-terminal amino acid of tripeptides.</text>
</comment>
<evidence type="ECO:0000256" key="13">
    <source>
        <dbReference type="PIRSR" id="PIRSR037215-2"/>
    </source>
</evidence>
<evidence type="ECO:0000256" key="12">
    <source>
        <dbReference type="PIRSR" id="PIRSR037215-1"/>
    </source>
</evidence>
<dbReference type="GO" id="GO:0045148">
    <property type="term" value="F:tripeptide aminopeptidase activity"/>
    <property type="evidence" value="ECO:0007669"/>
    <property type="project" value="UniProtKB-UniRule"/>
</dbReference>
<feature type="binding site" evidence="11 13">
    <location>
        <position position="79"/>
    </location>
    <ligand>
        <name>Zn(2+)</name>
        <dbReference type="ChEBI" id="CHEBI:29105"/>
        <label>1</label>
    </ligand>
</feature>
<keyword evidence="7 11" id="KW-0479">Metal-binding</keyword>
<dbReference type="PIRSF" id="PIRSF037215">
    <property type="entry name" value="Peptidase_M20B"/>
    <property type="match status" value="1"/>
</dbReference>
<dbReference type="NCBIfam" id="NF003976">
    <property type="entry name" value="PRK05469.1"/>
    <property type="match status" value="1"/>
</dbReference>
<dbReference type="InterPro" id="IPR036264">
    <property type="entry name" value="Bact_exopeptidase_dim_dom"/>
</dbReference>
<feature type="domain" description="Peptidase M20 dimerisation" evidence="14">
    <location>
        <begin position="208"/>
        <end position="310"/>
    </location>
</feature>
<evidence type="ECO:0000256" key="8">
    <source>
        <dbReference type="ARBA" id="ARBA00022801"/>
    </source>
</evidence>
<comment type="cofactor">
    <cofactor evidence="11 13">
        <name>Zn(2+)</name>
        <dbReference type="ChEBI" id="CHEBI:29105"/>
    </cofactor>
    <text evidence="11 13">Binds 2 Zn(2+) ions per subunit.</text>
</comment>
<dbReference type="InterPro" id="IPR010161">
    <property type="entry name" value="Peptidase_M20B"/>
</dbReference>
<dbReference type="PROSITE" id="PS00758">
    <property type="entry name" value="ARGE_DAPE_CPG2_1"/>
    <property type="match status" value="1"/>
</dbReference>
<dbReference type="PANTHER" id="PTHR42994">
    <property type="entry name" value="PEPTIDASE T"/>
    <property type="match status" value="1"/>
</dbReference>
<evidence type="ECO:0000256" key="10">
    <source>
        <dbReference type="ARBA" id="ARBA00023049"/>
    </source>
</evidence>
<dbReference type="AlphaFoldDB" id="A0A0U1QL49"/>
<dbReference type="GO" id="GO:0008237">
    <property type="term" value="F:metallopeptidase activity"/>
    <property type="evidence" value="ECO:0007669"/>
    <property type="project" value="UniProtKB-KW"/>
</dbReference>
<feature type="binding site" evidence="11 13">
    <location>
        <position position="177"/>
    </location>
    <ligand>
        <name>Zn(2+)</name>
        <dbReference type="ChEBI" id="CHEBI:29105"/>
        <label>2</label>
    </ligand>
</feature>
<protein>
    <recommendedName>
        <fullName evidence="11">Peptidase T</fullName>
        <ecNumber evidence="11">3.4.11.4</ecNumber>
    </recommendedName>
    <alternativeName>
        <fullName evidence="11">Aminotripeptidase</fullName>
        <shortName evidence="11">Tripeptidase</shortName>
    </alternativeName>
    <alternativeName>
        <fullName evidence="11">Tripeptide aminopeptidase</fullName>
    </alternativeName>
</protein>
<dbReference type="NCBIfam" id="NF009920">
    <property type="entry name" value="PRK13381.1"/>
    <property type="match status" value="1"/>
</dbReference>
<dbReference type="RefSeq" id="WP_010026224.1">
    <property type="nucleotide sequence ID" value="NZ_AFVQ02000192.1"/>
</dbReference>
<evidence type="ECO:0000256" key="4">
    <source>
        <dbReference type="ARBA" id="ARBA00022438"/>
    </source>
</evidence>
<evidence type="ECO:0000256" key="5">
    <source>
        <dbReference type="ARBA" id="ARBA00022490"/>
    </source>
</evidence>
<keyword evidence="8 11" id="KW-0378">Hydrolase</keyword>
<evidence type="ECO:0000256" key="3">
    <source>
        <dbReference type="ARBA" id="ARBA00009692"/>
    </source>
</evidence>
<dbReference type="FunFam" id="3.30.70.360:FF:000002">
    <property type="entry name" value="Peptidase T"/>
    <property type="match status" value="1"/>
</dbReference>
<evidence type="ECO:0000256" key="9">
    <source>
        <dbReference type="ARBA" id="ARBA00022833"/>
    </source>
</evidence>
<reference evidence="15 16" key="1">
    <citation type="journal article" date="2011" name="J. Bacteriol.">
        <title>Draft genome sequence of Sporolactobacillus inulinus strain CASD, an efficient D-lactic acid-producing bacterium with high-concentration lactate tolerance capability.</title>
        <authorList>
            <person name="Yu B."/>
            <person name="Su F."/>
            <person name="Wang L."/>
            <person name="Xu K."/>
            <person name="Zhao B."/>
            <person name="Xu P."/>
        </authorList>
    </citation>
    <scope>NUCLEOTIDE SEQUENCE [LARGE SCALE GENOMIC DNA]</scope>
    <source>
        <strain evidence="15 16">CASD</strain>
    </source>
</reference>
<dbReference type="EC" id="3.4.11.4" evidence="11"/>
<name>A0A0U1QL49_9BACL</name>
<comment type="subcellular location">
    <subcellularLocation>
        <location evidence="2 11">Cytoplasm</location>
    </subcellularLocation>
</comment>
<evidence type="ECO:0000256" key="2">
    <source>
        <dbReference type="ARBA" id="ARBA00004496"/>
    </source>
</evidence>
<gene>
    <name evidence="11" type="primary">pepT</name>
    <name evidence="15" type="ORF">SINU_13030</name>
</gene>
<comment type="catalytic activity">
    <reaction evidence="1 11">
        <text>Release of the N-terminal residue from a tripeptide.</text>
        <dbReference type="EC" id="3.4.11.4"/>
    </reaction>
</comment>
<evidence type="ECO:0000256" key="1">
    <source>
        <dbReference type="ARBA" id="ARBA00000870"/>
    </source>
</evidence>
<dbReference type="Pfam" id="PF01546">
    <property type="entry name" value="Peptidase_M20"/>
    <property type="match status" value="1"/>
</dbReference>
<evidence type="ECO:0000259" key="14">
    <source>
        <dbReference type="Pfam" id="PF07687"/>
    </source>
</evidence>
<accession>A0A0U1QL49</accession>
<dbReference type="Proteomes" id="UP000035553">
    <property type="component" value="Unassembled WGS sequence"/>
</dbReference>
<dbReference type="PROSITE" id="PS00759">
    <property type="entry name" value="ARGE_DAPE_CPG2_2"/>
    <property type="match status" value="1"/>
</dbReference>
<dbReference type="GO" id="GO:0005829">
    <property type="term" value="C:cytosol"/>
    <property type="evidence" value="ECO:0007669"/>
    <property type="project" value="TreeGrafter"/>
</dbReference>
<dbReference type="HAMAP" id="MF_00550">
    <property type="entry name" value="Aminopeptidase_M20"/>
    <property type="match status" value="1"/>
</dbReference>
<evidence type="ECO:0000313" key="15">
    <source>
        <dbReference type="EMBL" id="KLI01529.1"/>
    </source>
</evidence>
<feature type="binding site" evidence="11 13">
    <location>
        <position position="199"/>
    </location>
    <ligand>
        <name>Zn(2+)</name>
        <dbReference type="ChEBI" id="CHEBI:29105"/>
        <label>1</label>
    </ligand>
</feature>
<feature type="binding site" evidence="11 13">
    <location>
        <position position="142"/>
    </location>
    <ligand>
        <name>Zn(2+)</name>
        <dbReference type="ChEBI" id="CHEBI:29105"/>
        <label>1</label>
    </ligand>
</feature>
<comment type="similarity">
    <text evidence="3 11">Belongs to the peptidase M20B family.</text>
</comment>
<evidence type="ECO:0000256" key="7">
    <source>
        <dbReference type="ARBA" id="ARBA00022723"/>
    </source>
</evidence>
<dbReference type="EMBL" id="AFVQ02000192">
    <property type="protein sequence ID" value="KLI01529.1"/>
    <property type="molecule type" value="Genomic_DNA"/>
</dbReference>
<dbReference type="GO" id="GO:0043171">
    <property type="term" value="P:peptide catabolic process"/>
    <property type="evidence" value="ECO:0007669"/>
    <property type="project" value="UniProtKB-UniRule"/>
</dbReference>
<dbReference type="Gene3D" id="3.40.630.10">
    <property type="entry name" value="Zn peptidases"/>
    <property type="match status" value="1"/>
</dbReference>
<dbReference type="GO" id="GO:0008270">
    <property type="term" value="F:zinc ion binding"/>
    <property type="evidence" value="ECO:0007669"/>
    <property type="project" value="UniProtKB-UniRule"/>
</dbReference>
<keyword evidence="9 11" id="KW-0862">Zinc</keyword>
<feature type="binding site" evidence="11 13">
    <location>
        <position position="381"/>
    </location>
    <ligand>
        <name>Zn(2+)</name>
        <dbReference type="ChEBI" id="CHEBI:29105"/>
        <label>2</label>
    </ligand>
</feature>
<keyword evidence="5 11" id="KW-0963">Cytoplasm</keyword>
<dbReference type="OrthoDB" id="9804934at2"/>
<keyword evidence="16" id="KW-1185">Reference proteome</keyword>
<proteinExistence type="inferred from homology"/>
<evidence type="ECO:0000256" key="6">
    <source>
        <dbReference type="ARBA" id="ARBA00022670"/>
    </source>
</evidence>
<dbReference type="CDD" id="cd03892">
    <property type="entry name" value="M20_peptT"/>
    <property type="match status" value="1"/>
</dbReference>
<sequence>MKEDLIKRFTSYVKVNTQSNDDSPSCPSTPGQLTLLRQLVAELKSIGMQDVTMDENGYVMATLPANTDKNVPVVGFMAHVDTATDFTGDGVNPQFVENYDGGDIVLNKEQNIVLSPKTFPELLNYKGHTLITTDGTTLLGSDDKSGVTEIMTAMDYLIQHPEIKHGNVRVAFTPDEEIGRGPHKFDVKAFGASFAYTVDGGALGGLEYENFNAAEAKLIFKGSNVHPGSAKNKMRNAIKMAVDFQNLLPTEEAPELTDGYEGFYHPLTFSGDVEQTKVVYIIRDFDKQKFESKKAFVQEAVKKLEQKYGEGTIDLQLKDQYYNMKEIVEQNKEVFDVAYQAMKNLDIEPQVLPIRGGTDGAQISYMGLPTPNLFTGGENFHGKYEYLSVNDMIKATQTIVEIARLFEEQA</sequence>
<keyword evidence="6 11" id="KW-0645">Protease</keyword>
<dbReference type="NCBIfam" id="TIGR01882">
    <property type="entry name" value="peptidase-T"/>
    <property type="match status" value="1"/>
</dbReference>
<evidence type="ECO:0000256" key="11">
    <source>
        <dbReference type="HAMAP-Rule" id="MF_00550"/>
    </source>
</evidence>
<dbReference type="SUPFAM" id="SSF53187">
    <property type="entry name" value="Zn-dependent exopeptidases"/>
    <property type="match status" value="1"/>
</dbReference>